<gene>
    <name evidence="2" type="ORF">SCAR479_04282</name>
</gene>
<dbReference type="Proteomes" id="UP001465668">
    <property type="component" value="Unassembled WGS sequence"/>
</dbReference>
<keyword evidence="3" id="KW-1185">Reference proteome</keyword>
<comment type="caution">
    <text evidence="2">The sequence shown here is derived from an EMBL/GenBank/DDBJ whole genome shotgun (WGS) entry which is preliminary data.</text>
</comment>
<evidence type="ECO:0000256" key="1">
    <source>
        <dbReference type="SAM" id="MobiDB-lite"/>
    </source>
</evidence>
<proteinExistence type="predicted"/>
<organism evidence="2 3">
    <name type="scientific">Seiridium cardinale</name>
    <dbReference type="NCBI Taxonomy" id="138064"/>
    <lineage>
        <taxon>Eukaryota</taxon>
        <taxon>Fungi</taxon>
        <taxon>Dikarya</taxon>
        <taxon>Ascomycota</taxon>
        <taxon>Pezizomycotina</taxon>
        <taxon>Sordariomycetes</taxon>
        <taxon>Xylariomycetidae</taxon>
        <taxon>Amphisphaeriales</taxon>
        <taxon>Sporocadaceae</taxon>
        <taxon>Seiridium</taxon>
    </lineage>
</organism>
<accession>A0ABR2XYD0</accession>
<protein>
    <submittedName>
        <fullName evidence="2">Uncharacterized protein</fullName>
    </submittedName>
</protein>
<dbReference type="EMBL" id="JARVKM010000014">
    <property type="protein sequence ID" value="KAK9778659.1"/>
    <property type="molecule type" value="Genomic_DNA"/>
</dbReference>
<name>A0ABR2XYD0_9PEZI</name>
<sequence>MGQPEEAAHASQPHEDEPPPPYSDEGAAPPLPPRDTKNNPFTTDSPRSRAGPSASASKPKLPTPIAPTAKFPNTLGMYYQKAVRIPTFNLGETEDQPALAVTFHSSITLSGNPYLILHSTADPESPPLAIAEKAGRLGHRAEITLPALSGHDSDEVTAEEMSAHVSITSVSYAFSVETRPGYREKFEWRSSKGSEVRALSADKHAVGRKLVRLDTEADGVGGTRAVRDQGATSDGREVVAVWADNPKWSGNRAGTFQFLGSGTDGQLGERFSVMAVATSVRIWEMMNEASLHSAATSSLGAGNSS</sequence>
<evidence type="ECO:0000313" key="3">
    <source>
        <dbReference type="Proteomes" id="UP001465668"/>
    </source>
</evidence>
<evidence type="ECO:0000313" key="2">
    <source>
        <dbReference type="EMBL" id="KAK9778659.1"/>
    </source>
</evidence>
<feature type="region of interest" description="Disordered" evidence="1">
    <location>
        <begin position="1"/>
        <end position="70"/>
    </location>
</feature>
<feature type="compositionally biased region" description="Basic and acidic residues" evidence="1">
    <location>
        <begin position="1"/>
        <end position="17"/>
    </location>
</feature>
<reference evidence="2 3" key="1">
    <citation type="submission" date="2024-02" db="EMBL/GenBank/DDBJ databases">
        <title>First draft genome assembly of two strains of Seiridium cardinale.</title>
        <authorList>
            <person name="Emiliani G."/>
            <person name="Scali E."/>
        </authorList>
    </citation>
    <scope>NUCLEOTIDE SEQUENCE [LARGE SCALE GENOMIC DNA]</scope>
    <source>
        <strain evidence="2 3">BM-138-000479</strain>
    </source>
</reference>
<feature type="compositionally biased region" description="Low complexity" evidence="1">
    <location>
        <begin position="48"/>
        <end position="60"/>
    </location>
</feature>